<dbReference type="OrthoDB" id="966030at2"/>
<keyword evidence="3" id="KW-1185">Reference proteome</keyword>
<dbReference type="AlphaFoldDB" id="A0A074LMF1"/>
<dbReference type="EMBL" id="JMIH01000014">
    <property type="protein sequence ID" value="KEO75067.1"/>
    <property type="molecule type" value="Genomic_DNA"/>
</dbReference>
<dbReference type="Proteomes" id="UP000027821">
    <property type="component" value="Unassembled WGS sequence"/>
</dbReference>
<name>A0A074LMF1_9BACT</name>
<evidence type="ECO:0000256" key="1">
    <source>
        <dbReference type="SAM" id="SignalP"/>
    </source>
</evidence>
<comment type="caution">
    <text evidence="2">The sequence shown here is derived from an EMBL/GenBank/DDBJ whole genome shotgun (WGS) entry which is preliminary data.</text>
</comment>
<accession>A0A074LMF1</accession>
<feature type="signal peptide" evidence="1">
    <location>
        <begin position="1"/>
        <end position="19"/>
    </location>
</feature>
<protein>
    <submittedName>
        <fullName evidence="2">Uncharacterized protein</fullName>
    </submittedName>
</protein>
<keyword evidence="1" id="KW-0732">Signal</keyword>
<evidence type="ECO:0000313" key="2">
    <source>
        <dbReference type="EMBL" id="KEO75067.1"/>
    </source>
</evidence>
<evidence type="ECO:0000313" key="3">
    <source>
        <dbReference type="Proteomes" id="UP000027821"/>
    </source>
</evidence>
<sequence length="193" mass="22761">MINKYWMMIILLAATPSCAQKTEYDIIKKRELSSGKQVNELFLNISFGMDQYTFYTTCREHNKKGLLTDGAHHLPILYKTEMPSGKKADMFFYPQFSDDKLSFMPIEFEYPSWFPTNEEYSSTFLKKDVVDLLESWYGQGFFEVTDKGKTKSVMVKIDGNRLIRVFKKNLKSVRVEMMDLRVMNFDDLKKRNE</sequence>
<dbReference type="eggNOG" id="ENOG5032P38">
    <property type="taxonomic scope" value="Bacteria"/>
</dbReference>
<gene>
    <name evidence="2" type="ORF">EL17_05180</name>
</gene>
<feature type="chain" id="PRO_5001698387" evidence="1">
    <location>
        <begin position="20"/>
        <end position="193"/>
    </location>
</feature>
<dbReference type="STRING" id="1048983.EL17_05180"/>
<proteinExistence type="predicted"/>
<reference evidence="2 3" key="1">
    <citation type="submission" date="2014-04" db="EMBL/GenBank/DDBJ databases">
        <title>Characterization and application of a salt tolerant electro-active bacterium.</title>
        <authorList>
            <person name="Yang L."/>
            <person name="Wei S."/>
            <person name="Tay Q.X.M."/>
        </authorList>
    </citation>
    <scope>NUCLEOTIDE SEQUENCE [LARGE SCALE GENOMIC DNA]</scope>
    <source>
        <strain evidence="2 3">LY1</strain>
    </source>
</reference>
<organism evidence="2 3">
    <name type="scientific">Anditalea andensis</name>
    <dbReference type="NCBI Taxonomy" id="1048983"/>
    <lineage>
        <taxon>Bacteria</taxon>
        <taxon>Pseudomonadati</taxon>
        <taxon>Bacteroidota</taxon>
        <taxon>Cytophagia</taxon>
        <taxon>Cytophagales</taxon>
        <taxon>Cytophagaceae</taxon>
        <taxon>Anditalea</taxon>
    </lineage>
</organism>